<dbReference type="InterPro" id="IPR023299">
    <property type="entry name" value="ATPase_P-typ_cyto_dom_N"/>
</dbReference>
<dbReference type="InterPro" id="IPR023214">
    <property type="entry name" value="HAD_sf"/>
</dbReference>
<dbReference type="RefSeq" id="WP_061918350.1">
    <property type="nucleotide sequence ID" value="NZ_DF967971.1"/>
</dbReference>
<evidence type="ECO:0000256" key="1">
    <source>
        <dbReference type="ARBA" id="ARBA00004651"/>
    </source>
</evidence>
<dbReference type="EMBL" id="LGHJ01000013">
    <property type="protein sequence ID" value="KPL75932.1"/>
    <property type="molecule type" value="Genomic_DNA"/>
</dbReference>
<dbReference type="GO" id="GO:0005391">
    <property type="term" value="F:P-type sodium:potassium-exchanging transporter activity"/>
    <property type="evidence" value="ECO:0007669"/>
    <property type="project" value="TreeGrafter"/>
</dbReference>
<evidence type="ECO:0000256" key="5">
    <source>
        <dbReference type="ARBA" id="ARBA00022723"/>
    </source>
</evidence>
<comment type="subcellular location">
    <subcellularLocation>
        <location evidence="1">Cell membrane</location>
        <topology evidence="1">Multi-pass membrane protein</topology>
    </subcellularLocation>
</comment>
<dbReference type="SUPFAM" id="SSF81660">
    <property type="entry name" value="Metal cation-transporting ATPase, ATP-binding domain N"/>
    <property type="match status" value="1"/>
</dbReference>
<keyword evidence="3" id="KW-1003">Cell membrane</keyword>
<dbReference type="PRINTS" id="PR00120">
    <property type="entry name" value="HATPASE"/>
</dbReference>
<dbReference type="InterPro" id="IPR050510">
    <property type="entry name" value="Cation_transp_ATPase_P-type"/>
</dbReference>
<dbReference type="InterPro" id="IPR004014">
    <property type="entry name" value="ATPase_P-typ_cation-transptr_N"/>
</dbReference>
<dbReference type="InterPro" id="IPR018303">
    <property type="entry name" value="ATPase_P-typ_P_site"/>
</dbReference>
<dbReference type="Gene3D" id="3.40.50.1000">
    <property type="entry name" value="HAD superfamily/HAD-like"/>
    <property type="match status" value="1"/>
</dbReference>
<keyword evidence="8" id="KW-1278">Translocase</keyword>
<organism evidence="13 14">
    <name type="scientific">Bellilinea caldifistulae</name>
    <dbReference type="NCBI Taxonomy" id="360411"/>
    <lineage>
        <taxon>Bacteria</taxon>
        <taxon>Bacillati</taxon>
        <taxon>Chloroflexota</taxon>
        <taxon>Anaerolineae</taxon>
        <taxon>Anaerolineales</taxon>
        <taxon>Anaerolineaceae</taxon>
        <taxon>Bellilinea</taxon>
    </lineage>
</organism>
<evidence type="ECO:0000256" key="7">
    <source>
        <dbReference type="ARBA" id="ARBA00022840"/>
    </source>
</evidence>
<dbReference type="PROSITE" id="PS00154">
    <property type="entry name" value="ATPASE_E1_E2"/>
    <property type="match status" value="1"/>
</dbReference>
<evidence type="ECO:0000256" key="2">
    <source>
        <dbReference type="ARBA" id="ARBA00005675"/>
    </source>
</evidence>
<dbReference type="Pfam" id="PF08282">
    <property type="entry name" value="Hydrolase_3"/>
    <property type="match status" value="1"/>
</dbReference>
<dbReference type="Pfam" id="PF00690">
    <property type="entry name" value="Cation_ATPase_N"/>
    <property type="match status" value="1"/>
</dbReference>
<dbReference type="GO" id="GO:0046872">
    <property type="term" value="F:metal ion binding"/>
    <property type="evidence" value="ECO:0007669"/>
    <property type="project" value="UniProtKB-KW"/>
</dbReference>
<dbReference type="SUPFAM" id="SSF81653">
    <property type="entry name" value="Calcium ATPase, transduction domain A"/>
    <property type="match status" value="1"/>
</dbReference>
<evidence type="ECO:0000256" key="3">
    <source>
        <dbReference type="ARBA" id="ARBA00022475"/>
    </source>
</evidence>
<sequence length="918" mass="100290">MKNWYSKSLDEIESELSTDLKHGLTTAEVEKRRAKYGPNELIERGLKSPWKILLEQLTEIMVVILIISAVISILLHEVTDAIVILIIVVLNALLGFTQEYRAERAMAALKKMAAPKVKVHRDGHLIEISSRELVPGDVIQLDAGDAVPADCRLIEAVNLRVQEAVLTGESEPVEKNTEVIKGENIPVADQHNMVFMGTVTTYGRGSAVVVQTGMQTELGRIADMIQGVGQEATPLQKRLEQLGKGLAVAALVIVGIVFALGVLRGEPIRIMFQTAISMAVAAVPEGLPAVVTIALALGAQRMLQRRALIRKLPAVETLGSVTTICSDKTGTLTENRMTVTVVDVAGNRIDFLEEVQNYSPTIPERRKVEPVLVEHPAVALLLVGGTLCNDAVIEVNESARGGFVSVGDPTEGALVIAGARAGLWKDELEKALPRVAELPFDSERKRMTTVHRLNQDELPQILKTAERVLSSEIWQPYISITKGAVDSLLEVCNRVWVEDRSVPLDAEWRRRIEKANEEMAMKGMRVLGVAFRLCPPEQVEGCEKPQEENLIFIGMVGMIDPARPEVKDAVATAKSAGVRPIMITGDHPLTALHIARELGITTPDGEAITGQQLANMSLEELKKALDHVSVFARVSPEHKLKIVQALQEKGEIVAMTGDGVNDAPALKKADIGVAMGITGTDVSKEAADMVLLDDNFATIVAAIEEGRRIYDNIRKFIKYTLTSNAGEIWVMLAGPFLGMPLPLTPIQILWVNLVTDGLPGLALTVEPAERDAMKRKPFPPKENVFARGMARDILWIGLWMGLVSLAAGLWALNTGRTETWQTMVFTTLTLAQMGNVLATRSNRYSLFQIGLFSNKSLLGAVLLTFALQMAVVYVPFLQNVFNTRALPAEDLLVSFGLSTLVFIAVEIFKGVQRRKESI</sequence>
<evidence type="ECO:0000256" key="4">
    <source>
        <dbReference type="ARBA" id="ARBA00022692"/>
    </source>
</evidence>
<feature type="domain" description="Cation-transporting P-type ATPase N-terminal" evidence="12">
    <location>
        <begin position="3"/>
        <end position="77"/>
    </location>
</feature>
<dbReference type="Pfam" id="PF13246">
    <property type="entry name" value="Cation_ATPase"/>
    <property type="match status" value="1"/>
</dbReference>
<dbReference type="InterPro" id="IPR001757">
    <property type="entry name" value="P_typ_ATPase"/>
</dbReference>
<dbReference type="GO" id="GO:1990573">
    <property type="term" value="P:potassium ion import across plasma membrane"/>
    <property type="evidence" value="ECO:0007669"/>
    <property type="project" value="TreeGrafter"/>
</dbReference>
<keyword evidence="6" id="KW-0547">Nucleotide-binding</keyword>
<evidence type="ECO:0000259" key="12">
    <source>
        <dbReference type="SMART" id="SM00831"/>
    </source>
</evidence>
<dbReference type="Pfam" id="PF00122">
    <property type="entry name" value="E1-E2_ATPase"/>
    <property type="match status" value="1"/>
</dbReference>
<dbReference type="FunFam" id="2.70.150.10:FF:000016">
    <property type="entry name" value="Calcium-transporting P-type ATPase putative"/>
    <property type="match status" value="1"/>
</dbReference>
<dbReference type="GO" id="GO:0016887">
    <property type="term" value="F:ATP hydrolysis activity"/>
    <property type="evidence" value="ECO:0007669"/>
    <property type="project" value="InterPro"/>
</dbReference>
<keyword evidence="10 11" id="KW-0472">Membrane</keyword>
<evidence type="ECO:0000313" key="14">
    <source>
        <dbReference type="Proteomes" id="UP000050514"/>
    </source>
</evidence>
<dbReference type="Pfam" id="PF00689">
    <property type="entry name" value="Cation_ATPase_C"/>
    <property type="match status" value="1"/>
</dbReference>
<dbReference type="SFLD" id="SFLDG00002">
    <property type="entry name" value="C1.7:_P-type_atpase_like"/>
    <property type="match status" value="1"/>
</dbReference>
<dbReference type="GO" id="GO:1902600">
    <property type="term" value="P:proton transmembrane transport"/>
    <property type="evidence" value="ECO:0007669"/>
    <property type="project" value="TreeGrafter"/>
</dbReference>
<dbReference type="SMART" id="SM00831">
    <property type="entry name" value="Cation_ATPase_N"/>
    <property type="match status" value="1"/>
</dbReference>
<keyword evidence="9 11" id="KW-1133">Transmembrane helix</keyword>
<accession>A0A0P6XLD7</accession>
<evidence type="ECO:0000256" key="11">
    <source>
        <dbReference type="SAM" id="Phobius"/>
    </source>
</evidence>
<evidence type="ECO:0000313" key="13">
    <source>
        <dbReference type="EMBL" id="KPL75932.1"/>
    </source>
</evidence>
<dbReference type="FunFam" id="3.40.50.1000:FF:000028">
    <property type="entry name" value="Calcium-transporting P-type ATPase, putative"/>
    <property type="match status" value="1"/>
</dbReference>
<dbReference type="PANTHER" id="PTHR43294">
    <property type="entry name" value="SODIUM/POTASSIUM-TRANSPORTING ATPASE SUBUNIT ALPHA"/>
    <property type="match status" value="1"/>
</dbReference>
<feature type="transmembrane region" description="Helical" evidence="11">
    <location>
        <begin position="891"/>
        <end position="908"/>
    </location>
</feature>
<keyword evidence="7" id="KW-0067">ATP-binding</keyword>
<protein>
    <submittedName>
        <fullName evidence="13">ATPase</fullName>
    </submittedName>
</protein>
<evidence type="ECO:0000256" key="10">
    <source>
        <dbReference type="ARBA" id="ARBA00023136"/>
    </source>
</evidence>
<dbReference type="InterPro" id="IPR059000">
    <property type="entry name" value="ATPase_P-type_domA"/>
</dbReference>
<name>A0A0P6XLD7_9CHLR</name>
<dbReference type="SUPFAM" id="SSF56784">
    <property type="entry name" value="HAD-like"/>
    <property type="match status" value="1"/>
</dbReference>
<dbReference type="GO" id="GO:0005524">
    <property type="term" value="F:ATP binding"/>
    <property type="evidence" value="ECO:0007669"/>
    <property type="project" value="UniProtKB-KW"/>
</dbReference>
<feature type="transmembrane region" description="Helical" evidence="11">
    <location>
        <begin position="57"/>
        <end position="75"/>
    </location>
</feature>
<dbReference type="InterPro" id="IPR044492">
    <property type="entry name" value="P_typ_ATPase_HD_dom"/>
</dbReference>
<dbReference type="InterPro" id="IPR008250">
    <property type="entry name" value="ATPase_P-typ_transduc_dom_A_sf"/>
</dbReference>
<dbReference type="GO" id="GO:0030007">
    <property type="term" value="P:intracellular potassium ion homeostasis"/>
    <property type="evidence" value="ECO:0007669"/>
    <property type="project" value="TreeGrafter"/>
</dbReference>
<dbReference type="PRINTS" id="PR00119">
    <property type="entry name" value="CATATPASE"/>
</dbReference>
<dbReference type="SFLD" id="SFLDS00003">
    <property type="entry name" value="Haloacid_Dehalogenase"/>
    <property type="match status" value="1"/>
</dbReference>
<feature type="transmembrane region" description="Helical" evidence="11">
    <location>
        <begin position="245"/>
        <end position="263"/>
    </location>
</feature>
<evidence type="ECO:0000256" key="6">
    <source>
        <dbReference type="ARBA" id="ARBA00022741"/>
    </source>
</evidence>
<comment type="caution">
    <text evidence="13">The sequence shown here is derived from an EMBL/GenBank/DDBJ whole genome shotgun (WGS) entry which is preliminary data.</text>
</comment>
<reference evidence="13 14" key="1">
    <citation type="submission" date="2015-07" db="EMBL/GenBank/DDBJ databases">
        <title>Draft genome of Bellilinea caldifistulae DSM 17877.</title>
        <authorList>
            <person name="Hemp J."/>
            <person name="Ward L.M."/>
            <person name="Pace L.A."/>
            <person name="Fischer W.W."/>
        </authorList>
    </citation>
    <scope>NUCLEOTIDE SEQUENCE [LARGE SCALE GENOMIC DNA]</scope>
    <source>
        <strain evidence="13 14">GOMI-1</strain>
    </source>
</reference>
<keyword evidence="14" id="KW-1185">Reference proteome</keyword>
<dbReference type="GO" id="GO:0036376">
    <property type="term" value="P:sodium ion export across plasma membrane"/>
    <property type="evidence" value="ECO:0007669"/>
    <property type="project" value="TreeGrafter"/>
</dbReference>
<dbReference type="Proteomes" id="UP000050514">
    <property type="component" value="Unassembled WGS sequence"/>
</dbReference>
<dbReference type="GO" id="GO:0005886">
    <property type="term" value="C:plasma membrane"/>
    <property type="evidence" value="ECO:0007669"/>
    <property type="project" value="UniProtKB-SubCell"/>
</dbReference>
<evidence type="ECO:0000256" key="8">
    <source>
        <dbReference type="ARBA" id="ARBA00022967"/>
    </source>
</evidence>
<dbReference type="PANTHER" id="PTHR43294:SF21">
    <property type="entry name" value="CATION TRANSPORTING ATPASE"/>
    <property type="match status" value="1"/>
</dbReference>
<dbReference type="Gene3D" id="3.40.1110.10">
    <property type="entry name" value="Calcium-transporting ATPase, cytoplasmic domain N"/>
    <property type="match status" value="1"/>
</dbReference>
<feature type="transmembrane region" description="Helical" evidence="11">
    <location>
        <begin position="81"/>
        <end position="102"/>
    </location>
</feature>
<evidence type="ECO:0000256" key="9">
    <source>
        <dbReference type="ARBA" id="ARBA00022989"/>
    </source>
</evidence>
<feature type="transmembrane region" description="Helical" evidence="11">
    <location>
        <begin position="857"/>
        <end position="876"/>
    </location>
</feature>
<feature type="transmembrane region" description="Helical" evidence="11">
    <location>
        <begin position="793"/>
        <end position="813"/>
    </location>
</feature>
<keyword evidence="4 11" id="KW-0812">Transmembrane</keyword>
<dbReference type="GO" id="GO:0006883">
    <property type="term" value="P:intracellular sodium ion homeostasis"/>
    <property type="evidence" value="ECO:0007669"/>
    <property type="project" value="TreeGrafter"/>
</dbReference>
<dbReference type="SFLD" id="SFLDF00027">
    <property type="entry name" value="p-type_atpase"/>
    <property type="match status" value="1"/>
</dbReference>
<dbReference type="AlphaFoldDB" id="A0A0P6XLD7"/>
<dbReference type="CDD" id="cd02089">
    <property type="entry name" value="P-type_ATPase_Ca_prok"/>
    <property type="match status" value="1"/>
</dbReference>
<dbReference type="Gene3D" id="1.20.1110.10">
    <property type="entry name" value="Calcium-transporting ATPase, transmembrane domain"/>
    <property type="match status" value="1"/>
</dbReference>
<gene>
    <name evidence="13" type="ORF">AC812_08185</name>
</gene>
<dbReference type="STRING" id="360411.AC812_08185"/>
<dbReference type="SUPFAM" id="SSF81665">
    <property type="entry name" value="Calcium ATPase, transmembrane domain M"/>
    <property type="match status" value="1"/>
</dbReference>
<dbReference type="InterPro" id="IPR023298">
    <property type="entry name" value="ATPase_P-typ_TM_dom_sf"/>
</dbReference>
<feature type="transmembrane region" description="Helical" evidence="11">
    <location>
        <begin position="275"/>
        <end position="297"/>
    </location>
</feature>
<dbReference type="Gene3D" id="2.70.150.10">
    <property type="entry name" value="Calcium-transporting ATPase, cytoplasmic transduction domain A"/>
    <property type="match status" value="1"/>
</dbReference>
<dbReference type="OrthoDB" id="9760364at2"/>
<comment type="similarity">
    <text evidence="2">Belongs to the cation transport ATPase (P-type) (TC 3.A.3) family. Type IIA subfamily.</text>
</comment>
<dbReference type="InterPro" id="IPR006068">
    <property type="entry name" value="ATPase_P-typ_cation-transptr_C"/>
</dbReference>
<dbReference type="InterPro" id="IPR036412">
    <property type="entry name" value="HAD-like_sf"/>
</dbReference>
<keyword evidence="5" id="KW-0479">Metal-binding</keyword>
<proteinExistence type="inferred from homology"/>
<dbReference type="NCBIfam" id="TIGR01494">
    <property type="entry name" value="ATPase_P-type"/>
    <property type="match status" value="3"/>
</dbReference>